<evidence type="ECO:0000256" key="6">
    <source>
        <dbReference type="SAM" id="MobiDB-lite"/>
    </source>
</evidence>
<evidence type="ECO:0000256" key="1">
    <source>
        <dbReference type="ARBA" id="ARBA00001974"/>
    </source>
</evidence>
<feature type="region of interest" description="Disordered" evidence="6">
    <location>
        <begin position="1"/>
        <end position="20"/>
    </location>
</feature>
<dbReference type="InterPro" id="IPR009100">
    <property type="entry name" value="AcylCoA_DH/oxidase_NM_dom_sf"/>
</dbReference>
<name>A0A365P7S5_9ACTN</name>
<dbReference type="InterPro" id="IPR037069">
    <property type="entry name" value="AcylCoA_DH/ox_N_sf"/>
</dbReference>
<evidence type="ECO:0000256" key="3">
    <source>
        <dbReference type="ARBA" id="ARBA00022630"/>
    </source>
</evidence>
<dbReference type="GO" id="GO:0050660">
    <property type="term" value="F:flavin adenine dinucleotide binding"/>
    <property type="evidence" value="ECO:0007669"/>
    <property type="project" value="InterPro"/>
</dbReference>
<proteinExistence type="inferred from homology"/>
<dbReference type="Pfam" id="PF00441">
    <property type="entry name" value="Acyl-CoA_dh_1"/>
    <property type="match status" value="1"/>
</dbReference>
<dbReference type="GO" id="GO:0003995">
    <property type="term" value="F:acyl-CoA dehydrogenase activity"/>
    <property type="evidence" value="ECO:0007669"/>
    <property type="project" value="TreeGrafter"/>
</dbReference>
<keyword evidence="3" id="KW-0285">Flavoprotein</keyword>
<organism evidence="8 9">
    <name type="scientific">Dietzia maris</name>
    <dbReference type="NCBI Taxonomy" id="37915"/>
    <lineage>
        <taxon>Bacteria</taxon>
        <taxon>Bacillati</taxon>
        <taxon>Actinomycetota</taxon>
        <taxon>Actinomycetes</taxon>
        <taxon>Mycobacteriales</taxon>
        <taxon>Dietziaceae</taxon>
        <taxon>Dietzia</taxon>
    </lineage>
</organism>
<gene>
    <name evidence="8" type="ORF">DQ226_14075</name>
</gene>
<dbReference type="PANTHER" id="PTHR43884:SF20">
    <property type="entry name" value="ACYL-COA DEHYDROGENASE FADE28"/>
    <property type="match status" value="1"/>
</dbReference>
<dbReference type="Gene3D" id="1.10.540.10">
    <property type="entry name" value="Acyl-CoA dehydrogenase/oxidase, N-terminal domain"/>
    <property type="match status" value="1"/>
</dbReference>
<comment type="caution">
    <text evidence="8">The sequence shown here is derived from an EMBL/GenBank/DDBJ whole genome shotgun (WGS) entry which is preliminary data.</text>
</comment>
<feature type="domain" description="Acyl-CoA dehydrogenase/oxidase C-terminal" evidence="7">
    <location>
        <begin position="213"/>
        <end position="331"/>
    </location>
</feature>
<dbReference type="Proteomes" id="UP000252187">
    <property type="component" value="Unassembled WGS sequence"/>
</dbReference>
<evidence type="ECO:0000313" key="8">
    <source>
        <dbReference type="EMBL" id="RBA32465.1"/>
    </source>
</evidence>
<comment type="cofactor">
    <cofactor evidence="1">
        <name>FAD</name>
        <dbReference type="ChEBI" id="CHEBI:57692"/>
    </cofactor>
</comment>
<dbReference type="AlphaFoldDB" id="A0A365P7S5"/>
<evidence type="ECO:0000313" key="9">
    <source>
        <dbReference type="Proteomes" id="UP000252187"/>
    </source>
</evidence>
<sequence length="394" mass="40184">MSDATDQHAASADPADQHAATAGPVVDEDLLTMMGDVLAVHTGADVEPDPAAVWQSLVEVGLARLTAPEAGGGSGAGWTEAAALLRLSAAAGVAVPYAETDLVVGPLRRAAALDDATTTTATLAVIGPDGLARRVAWAGGTDTVLFVRRAGGEDDDEVGGHPAGGYELAEVPTGRTGVAAVRGVSAVRLADVSPPEDATWTAVDTAAVEAAVLRGALARSVQCVGAAEGMLDSAVAHTTQRNQFGRPLSRFQSVQNLVVDIAAETVLARAAVDQAVADALTTDLGGPLSGFRVAAARSVVSQALAVAVRNAHQVHGAMGTTHEHTLHRLTLPALQWRGEFGSATFWESLLADAAVDGGMDGAWPMVVEGTPIDGAAVAWLDRVTRAHPAPSRDR</sequence>
<dbReference type="EMBL" id="QNTT01000046">
    <property type="protein sequence ID" value="RBA32465.1"/>
    <property type="molecule type" value="Genomic_DNA"/>
</dbReference>
<feature type="compositionally biased region" description="Low complexity" evidence="6">
    <location>
        <begin position="7"/>
        <end position="20"/>
    </location>
</feature>
<dbReference type="PANTHER" id="PTHR43884">
    <property type="entry name" value="ACYL-COA DEHYDROGENASE"/>
    <property type="match status" value="1"/>
</dbReference>
<keyword evidence="5" id="KW-0560">Oxidoreductase</keyword>
<evidence type="ECO:0000259" key="7">
    <source>
        <dbReference type="Pfam" id="PF00441"/>
    </source>
</evidence>
<dbReference type="Gene3D" id="1.20.140.10">
    <property type="entry name" value="Butyryl-CoA Dehydrogenase, subunit A, domain 3"/>
    <property type="match status" value="1"/>
</dbReference>
<keyword evidence="4" id="KW-0274">FAD</keyword>
<evidence type="ECO:0000256" key="2">
    <source>
        <dbReference type="ARBA" id="ARBA00009347"/>
    </source>
</evidence>
<dbReference type="InterPro" id="IPR009075">
    <property type="entry name" value="AcylCo_DH/oxidase_C"/>
</dbReference>
<evidence type="ECO:0000256" key="4">
    <source>
        <dbReference type="ARBA" id="ARBA00022827"/>
    </source>
</evidence>
<dbReference type="SUPFAM" id="SSF47203">
    <property type="entry name" value="Acyl-CoA dehydrogenase C-terminal domain-like"/>
    <property type="match status" value="1"/>
</dbReference>
<comment type="similarity">
    <text evidence="2">Belongs to the acyl-CoA dehydrogenase family.</text>
</comment>
<dbReference type="SUPFAM" id="SSF56645">
    <property type="entry name" value="Acyl-CoA dehydrogenase NM domain-like"/>
    <property type="match status" value="1"/>
</dbReference>
<evidence type="ECO:0000256" key="5">
    <source>
        <dbReference type="ARBA" id="ARBA00023002"/>
    </source>
</evidence>
<dbReference type="InterPro" id="IPR036250">
    <property type="entry name" value="AcylCo_DH-like_C"/>
</dbReference>
<reference evidence="8 9" key="1">
    <citation type="submission" date="2018-06" db="EMBL/GenBank/DDBJ databases">
        <title>Whole genome sequencing of four bacterial strains from South Shetland trench revealing bio-synthetic gene clusters.</title>
        <authorList>
            <person name="Abdel-Mageed W.M."/>
            <person name="Lehri B."/>
            <person name="Jarmusch S.A."/>
            <person name="Miranda K."/>
            <person name="Goodfellow M."/>
            <person name="Jaspars M."/>
            <person name="Karlyshev A.V."/>
        </authorList>
    </citation>
    <scope>NUCLEOTIDE SEQUENCE [LARGE SCALE GENOMIC DNA]</scope>
    <source>
        <strain evidence="8 9">SST1</strain>
    </source>
</reference>
<accession>A0A365P7S5</accession>
<protein>
    <submittedName>
        <fullName evidence="8">Acyl-CoA dehydrogenase</fullName>
    </submittedName>
</protein>